<dbReference type="KEGG" id="ttf:THTE_4116"/>
<evidence type="ECO:0000313" key="2">
    <source>
        <dbReference type="Proteomes" id="UP000215086"/>
    </source>
</evidence>
<keyword evidence="2" id="KW-1185">Reference proteome</keyword>
<sequence>MIRLATFVTLWSPIVTELSTIITQLLLKLLGLVNCIA</sequence>
<dbReference type="Proteomes" id="UP000215086">
    <property type="component" value="Chromosome"/>
</dbReference>
<reference evidence="1 2" key="1">
    <citation type="journal article" name="Front. Microbiol.">
        <title>Sugar Metabolism of the First Thermophilic Planctomycete Thermogutta terrifontis: Comparative Genomic and Transcriptomic Approaches.</title>
        <authorList>
            <person name="Elcheninov A.G."/>
            <person name="Menzel P."/>
            <person name="Gudbergsdottir S.R."/>
            <person name="Slesarev A.I."/>
            <person name="Kadnikov V.V."/>
            <person name="Krogh A."/>
            <person name="Bonch-Osmolovskaya E.A."/>
            <person name="Peng X."/>
            <person name="Kublanov I.V."/>
        </authorList>
    </citation>
    <scope>NUCLEOTIDE SEQUENCE [LARGE SCALE GENOMIC DNA]</scope>
    <source>
        <strain evidence="1 2">R1</strain>
    </source>
</reference>
<evidence type="ECO:0000313" key="1">
    <source>
        <dbReference type="EMBL" id="ASV76717.1"/>
    </source>
</evidence>
<name>A0A286RLC0_9BACT</name>
<dbReference type="AlphaFoldDB" id="A0A286RLC0"/>
<gene>
    <name evidence="1" type="ORF">THTE_4116</name>
</gene>
<organism evidence="1 2">
    <name type="scientific">Thermogutta terrifontis</name>
    <dbReference type="NCBI Taxonomy" id="1331910"/>
    <lineage>
        <taxon>Bacteria</taxon>
        <taxon>Pseudomonadati</taxon>
        <taxon>Planctomycetota</taxon>
        <taxon>Planctomycetia</taxon>
        <taxon>Pirellulales</taxon>
        <taxon>Thermoguttaceae</taxon>
        <taxon>Thermogutta</taxon>
    </lineage>
</organism>
<accession>A0A286RLC0</accession>
<dbReference type="EMBL" id="CP018477">
    <property type="protein sequence ID" value="ASV76717.1"/>
    <property type="molecule type" value="Genomic_DNA"/>
</dbReference>
<proteinExistence type="predicted"/>
<protein>
    <submittedName>
        <fullName evidence="1">Uncharacterized protein</fullName>
    </submittedName>
</protein>